<evidence type="ECO:0000256" key="1">
    <source>
        <dbReference type="ARBA" id="ARBA00005485"/>
    </source>
</evidence>
<name>A0A1D1Z419_9ARAE</name>
<dbReference type="AlphaFoldDB" id="A0A1D1Z419"/>
<organism evidence="6">
    <name type="scientific">Anthurium amnicola</name>
    <dbReference type="NCBI Taxonomy" id="1678845"/>
    <lineage>
        <taxon>Eukaryota</taxon>
        <taxon>Viridiplantae</taxon>
        <taxon>Streptophyta</taxon>
        <taxon>Embryophyta</taxon>
        <taxon>Tracheophyta</taxon>
        <taxon>Spermatophyta</taxon>
        <taxon>Magnoliopsida</taxon>
        <taxon>Liliopsida</taxon>
        <taxon>Araceae</taxon>
        <taxon>Pothoideae</taxon>
        <taxon>Potheae</taxon>
        <taxon>Anthurium</taxon>
    </lineage>
</organism>
<feature type="coiled-coil region" evidence="3">
    <location>
        <begin position="62"/>
        <end position="117"/>
    </location>
</feature>
<feature type="region of interest" description="Disordered" evidence="4">
    <location>
        <begin position="563"/>
        <end position="652"/>
    </location>
</feature>
<feature type="coiled-coil region" evidence="3">
    <location>
        <begin position="391"/>
        <end position="453"/>
    </location>
</feature>
<dbReference type="InterPro" id="IPR008545">
    <property type="entry name" value="Web"/>
</dbReference>
<dbReference type="GO" id="GO:0009903">
    <property type="term" value="P:chloroplast avoidance movement"/>
    <property type="evidence" value="ECO:0007669"/>
    <property type="project" value="TreeGrafter"/>
</dbReference>
<evidence type="ECO:0000256" key="2">
    <source>
        <dbReference type="ARBA" id="ARBA00023054"/>
    </source>
</evidence>
<evidence type="ECO:0000256" key="3">
    <source>
        <dbReference type="SAM" id="Coils"/>
    </source>
</evidence>
<reference evidence="6" key="1">
    <citation type="submission" date="2015-07" db="EMBL/GenBank/DDBJ databases">
        <title>Transcriptome Assembly of Anthurium amnicola.</title>
        <authorList>
            <person name="Suzuki J."/>
        </authorList>
    </citation>
    <scope>NUCLEOTIDE SEQUENCE</scope>
</reference>
<sequence>MRTSMGTKTHHNVADSSKIVGEIDTRAPFESVKAAVSLFGEAAFSPDKPAVRKQKAPHVERALAKETQLHLAQKELNKFKEQLTSAETTRSQALAELEQAKRTVHDLTSKLKSINESKELALKATEMLKIQTKKCQEVSSSGNSENGLSWKHELDNAREQYVVTITELDAAKQELRRIKKDFETSVDAKVSAFQLEGEAKLLADANMQRTAQLSKEIASVQESIVHVKHASVQAQQEESRILLEKDVSRQAHRHALEETGKRLASLKKEFDPEVARNLEAKLVNTADEIGALKKEMENVKLSDLDSVTTVTTELDGAKEVLQKLAEEESSLRSLMDSLRLELENVKKEHLDLKVKEAETESIASELHIKLQKSKAELEVAAAGELKARASCDNLISTLQQLALESENARKESETMKRSAGELRREAETARVTLNEAEKKLQVALKDAEASKAAETNALDQIKILSEKTDAARASTSESGAKITISTEEYESLSTKVGESETLAEMKVAAALAQAEAIRASENEAIQRLEVTRREMEEMELATEEALKKAEMAEAARRAVEGELRRWREREQKRAAETASRILAETQVPKAGSSPRIKVPKSNAPEKNEGNRKSMKTSATKKALLPQLSGIFQRKRNQVEGGSPSYLPGEKPV</sequence>
<dbReference type="EMBL" id="GDJX01006337">
    <property type="protein sequence ID" value="JAT61599.1"/>
    <property type="molecule type" value="Transcribed_RNA"/>
</dbReference>
<protein>
    <submittedName>
        <fullName evidence="6">WEB family protein At5g55860</fullName>
    </submittedName>
</protein>
<dbReference type="GO" id="GO:0005829">
    <property type="term" value="C:cytosol"/>
    <property type="evidence" value="ECO:0007669"/>
    <property type="project" value="TreeGrafter"/>
</dbReference>
<gene>
    <name evidence="6" type="primary">At5g55860_0</name>
    <name evidence="5" type="synonym">At5g55860_3</name>
    <name evidence="6" type="ORF">g.64506</name>
    <name evidence="5" type="ORF">g.64507</name>
</gene>
<dbReference type="Pfam" id="PF05701">
    <property type="entry name" value="WEMBL"/>
    <property type="match status" value="1"/>
</dbReference>
<accession>A0A1D1Z419</accession>
<dbReference type="PANTHER" id="PTHR32054">
    <property type="entry name" value="HEAVY CHAIN, PUTATIVE, EXPRESSED-RELATED-RELATED"/>
    <property type="match status" value="1"/>
</dbReference>
<evidence type="ECO:0000313" key="6">
    <source>
        <dbReference type="EMBL" id="JAT61599.1"/>
    </source>
</evidence>
<feature type="coiled-coil region" evidence="3">
    <location>
        <begin position="249"/>
        <end position="360"/>
    </location>
</feature>
<keyword evidence="2 3" id="KW-0175">Coiled coil</keyword>
<dbReference type="GO" id="GO:0009904">
    <property type="term" value="P:chloroplast accumulation movement"/>
    <property type="evidence" value="ECO:0007669"/>
    <property type="project" value="TreeGrafter"/>
</dbReference>
<evidence type="ECO:0000256" key="4">
    <source>
        <dbReference type="SAM" id="MobiDB-lite"/>
    </source>
</evidence>
<evidence type="ECO:0000313" key="5">
    <source>
        <dbReference type="EMBL" id="JAT58835.1"/>
    </source>
</evidence>
<dbReference type="PANTHER" id="PTHR32054:SF3">
    <property type="entry name" value="HEAVY CHAIN, PUTATIVE, EXPRESSED-RELATED"/>
    <property type="match status" value="1"/>
</dbReference>
<proteinExistence type="inferred from homology"/>
<feature type="compositionally biased region" description="Basic and acidic residues" evidence="4">
    <location>
        <begin position="563"/>
        <end position="575"/>
    </location>
</feature>
<dbReference type="EMBL" id="GDJX01009101">
    <property type="protein sequence ID" value="JAT58835.1"/>
    <property type="molecule type" value="Transcribed_RNA"/>
</dbReference>
<comment type="similarity">
    <text evidence="1">Belongs to the WEB family.</text>
</comment>